<dbReference type="PANTHER" id="PTHR43182:SF1">
    <property type="entry name" value="COBALT-PRECORRIN-7 C(5)-METHYLTRANSFERASE"/>
    <property type="match status" value="1"/>
</dbReference>
<dbReference type="SUPFAM" id="SSF53335">
    <property type="entry name" value="S-adenosyl-L-methionine-dependent methyltransferases"/>
    <property type="match status" value="1"/>
</dbReference>
<dbReference type="Gene3D" id="3.40.50.150">
    <property type="entry name" value="Vaccinia Virus protein VP39"/>
    <property type="match status" value="1"/>
</dbReference>
<protein>
    <submittedName>
        <fullName evidence="7">Precorrin-6Y C5,15-methyltransferase (Decarboxylating)</fullName>
        <ecNumber evidence="7">2.1.1.132</ecNumber>
    </submittedName>
</protein>
<dbReference type="HOGENOM" id="CLU_031955_1_2_3"/>
<dbReference type="PANTHER" id="PTHR43182">
    <property type="entry name" value="COBALT-PRECORRIN-6B C(15)-METHYLTRANSFERASE (DECARBOXYLATING)"/>
    <property type="match status" value="1"/>
</dbReference>
<dbReference type="PIRSF" id="PIRSF036428">
    <property type="entry name" value="CobL"/>
    <property type="match status" value="1"/>
</dbReference>
<accession>Q119X5</accession>
<name>Q119X5_TRIEI</name>
<dbReference type="Gene3D" id="3.40.1010.10">
    <property type="entry name" value="Cobalt-precorrin-4 Transmethylase, Domain 1"/>
    <property type="match status" value="1"/>
</dbReference>
<reference evidence="7" key="1">
    <citation type="submission" date="2006-06" db="EMBL/GenBank/DDBJ databases">
        <title>Complete sequence of Trichodesmium erythraeum IMS101.</title>
        <authorList>
            <consortium name="US DOE Joint Genome Institute"/>
            <person name="Copeland A."/>
            <person name="Lucas S."/>
            <person name="Lapidus A."/>
            <person name="Barry K."/>
            <person name="Detter J.C."/>
            <person name="Glavina del Rio T."/>
            <person name="Hammon N."/>
            <person name="Israni S."/>
            <person name="Dalin E."/>
            <person name="Tice H."/>
            <person name="Pitluck S."/>
            <person name="Kiss H."/>
            <person name="Munk A.C."/>
            <person name="Brettin T."/>
            <person name="Bruce D."/>
            <person name="Han C."/>
            <person name="Tapia R."/>
            <person name="Gilna P."/>
            <person name="Schmutz J."/>
            <person name="Larimer F."/>
            <person name="Land M."/>
            <person name="Hauser L."/>
            <person name="Kyrpides N."/>
            <person name="Kim E."/>
            <person name="Richardson P."/>
        </authorList>
    </citation>
    <scope>NUCLEOTIDE SEQUENCE [LARGE SCALE GENOMIC DNA]</scope>
    <source>
        <strain evidence="7">IMS101</strain>
    </source>
</reference>
<dbReference type="InterPro" id="IPR014776">
    <property type="entry name" value="4pyrrole_Mease_sub2"/>
</dbReference>
<dbReference type="InterPro" id="IPR035996">
    <property type="entry name" value="4pyrrol_Methylase_sf"/>
</dbReference>
<evidence type="ECO:0000313" key="7">
    <source>
        <dbReference type="EMBL" id="ABG49699.1"/>
    </source>
</evidence>
<evidence type="ECO:0000256" key="3">
    <source>
        <dbReference type="ARBA" id="ARBA00022603"/>
    </source>
</evidence>
<comment type="pathway">
    <text evidence="1">Cofactor biosynthesis; adenosylcobalamin biosynthesis.</text>
</comment>
<dbReference type="GO" id="GO:0032259">
    <property type="term" value="P:methylation"/>
    <property type="evidence" value="ECO:0007669"/>
    <property type="project" value="UniProtKB-KW"/>
</dbReference>
<dbReference type="InterPro" id="IPR012818">
    <property type="entry name" value="CbiE"/>
</dbReference>
<dbReference type="STRING" id="203124.Tery_0210"/>
<dbReference type="EC" id="2.1.1.132" evidence="7"/>
<keyword evidence="3 7" id="KW-0489">Methyltransferase</keyword>
<dbReference type="NCBIfam" id="TIGR02467">
    <property type="entry name" value="CbiE"/>
    <property type="match status" value="1"/>
</dbReference>
<dbReference type="GO" id="GO:0046025">
    <property type="term" value="F:precorrin-6Y C5,15-methyltransferase (decarboxylating) activity"/>
    <property type="evidence" value="ECO:0007669"/>
    <property type="project" value="UniProtKB-EC"/>
</dbReference>
<dbReference type="eggNOG" id="COG2242">
    <property type="taxonomic scope" value="Bacteria"/>
</dbReference>
<dbReference type="InterPro" id="IPR029063">
    <property type="entry name" value="SAM-dependent_MTases_sf"/>
</dbReference>
<dbReference type="RefSeq" id="WP_011610095.1">
    <property type="nucleotide sequence ID" value="NC_008312.1"/>
</dbReference>
<dbReference type="InterPro" id="IPR014008">
    <property type="entry name" value="Cbl_synth_MTase_CbiT"/>
</dbReference>
<keyword evidence="2" id="KW-0169">Cobalamin biosynthesis</keyword>
<evidence type="ECO:0000259" key="6">
    <source>
        <dbReference type="Pfam" id="PF00590"/>
    </source>
</evidence>
<dbReference type="CDD" id="cd02440">
    <property type="entry name" value="AdoMet_MTases"/>
    <property type="match status" value="1"/>
</dbReference>
<dbReference type="UniPathway" id="UPA00148"/>
<organism evidence="7">
    <name type="scientific">Trichodesmium erythraeum (strain IMS101)</name>
    <dbReference type="NCBI Taxonomy" id="203124"/>
    <lineage>
        <taxon>Bacteria</taxon>
        <taxon>Bacillati</taxon>
        <taxon>Cyanobacteriota</taxon>
        <taxon>Cyanophyceae</taxon>
        <taxon>Oscillatoriophycideae</taxon>
        <taxon>Oscillatoriales</taxon>
        <taxon>Microcoleaceae</taxon>
        <taxon>Trichodesmium</taxon>
    </lineage>
</organism>
<evidence type="ECO:0000256" key="5">
    <source>
        <dbReference type="ARBA" id="ARBA00022691"/>
    </source>
</evidence>
<dbReference type="Gene3D" id="3.30.950.10">
    <property type="entry name" value="Methyltransferase, Cobalt-precorrin-4 Transmethylase, Domain 2"/>
    <property type="match status" value="1"/>
</dbReference>
<evidence type="ECO:0000256" key="2">
    <source>
        <dbReference type="ARBA" id="ARBA00022573"/>
    </source>
</evidence>
<dbReference type="SUPFAM" id="SSF53790">
    <property type="entry name" value="Tetrapyrrole methylase"/>
    <property type="match status" value="1"/>
</dbReference>
<proteinExistence type="predicted"/>
<dbReference type="InterPro" id="IPR006365">
    <property type="entry name" value="Cbl_synth_CobL"/>
</dbReference>
<evidence type="ECO:0000256" key="1">
    <source>
        <dbReference type="ARBA" id="ARBA00004953"/>
    </source>
</evidence>
<dbReference type="EMBL" id="CP000393">
    <property type="protein sequence ID" value="ABG49699.1"/>
    <property type="molecule type" value="Genomic_DNA"/>
</dbReference>
<dbReference type="GO" id="GO:0008276">
    <property type="term" value="F:protein methyltransferase activity"/>
    <property type="evidence" value="ECO:0007669"/>
    <property type="project" value="InterPro"/>
</dbReference>
<dbReference type="InterPro" id="IPR000878">
    <property type="entry name" value="4pyrrol_Mease"/>
</dbReference>
<evidence type="ECO:0000256" key="4">
    <source>
        <dbReference type="ARBA" id="ARBA00022679"/>
    </source>
</evidence>
<dbReference type="eggNOG" id="COG2241">
    <property type="taxonomic scope" value="Bacteria"/>
</dbReference>
<dbReference type="NCBIfam" id="TIGR02469">
    <property type="entry name" value="CbiT"/>
    <property type="match status" value="1"/>
</dbReference>
<dbReference type="GO" id="GO:0009236">
    <property type="term" value="P:cobalamin biosynthetic process"/>
    <property type="evidence" value="ECO:0007669"/>
    <property type="project" value="UniProtKB-UniPathway"/>
</dbReference>
<dbReference type="InterPro" id="IPR014777">
    <property type="entry name" value="4pyrrole_Mease_sub1"/>
</dbReference>
<feature type="domain" description="Tetrapyrrole methylase" evidence="6">
    <location>
        <begin position="21"/>
        <end position="211"/>
    </location>
</feature>
<keyword evidence="4 7" id="KW-0808">Transferase</keyword>
<dbReference type="InterPro" id="IPR050714">
    <property type="entry name" value="Cobalamin_biosynth_MTase"/>
</dbReference>
<dbReference type="Pfam" id="PF00590">
    <property type="entry name" value="TP_methylase"/>
    <property type="match status" value="1"/>
</dbReference>
<dbReference type="AlphaFoldDB" id="Q119X5"/>
<keyword evidence="5" id="KW-0949">S-adenosyl-L-methionine</keyword>
<sequence length="437" mass="48801">MKKLAPELREKQGKNIIIVTINVIGIGLDGVVGLNQLVREIVKRATLLVGSDRHLSYFSDNNAESIVIKDLLEAILEIRQHLETPNSCIVVLASGDPLFFGLGRLLVAHFPAEKLRFYPHLSSVQLAFSRIKVPWQDTKIISVHGRPMDELIKALQQGAEKVAVLTDPTNTPQAIANLLLSLHLPATYQFWVCENLGAEDERVQQWSIDEIQKETFAPLNLVVLLRKARMANQPVDLVDLPLLGIPDNYFLSYDDHPGLMSKREVRVLILAELSLQPGQIIWDIGAGTGSVAVEIARLCSSSIVYAIEKTAIGTSLIEENCRRFQLKNVVSLHGNAPEILHHLRPPHRVFIGGSSGKLRNILGVCGIRMLPEGVIVLAFTTLENLHTAISWVEERRRSDRSWSYRLLQVQLSRSIPVANLTRFNPLNPVTIMIVKRD</sequence>
<dbReference type="KEGG" id="ter:Tery_0210"/>
<gene>
    <name evidence="7" type="ordered locus">Tery_0210</name>
</gene>
<dbReference type="CDD" id="cd11644">
    <property type="entry name" value="Precorrin-6Y-MT"/>
    <property type="match status" value="1"/>
</dbReference>